<evidence type="ECO:0000256" key="5">
    <source>
        <dbReference type="ARBA" id="ARBA00022989"/>
    </source>
</evidence>
<evidence type="ECO:0000313" key="10">
    <source>
        <dbReference type="EMBL" id="MFD2310900.1"/>
    </source>
</evidence>
<gene>
    <name evidence="8 10" type="primary">msrQ</name>
    <name evidence="10" type="ORF">ACFSKX_10775</name>
</gene>
<organism evidence="10 11">
    <name type="scientific">Microbulbifer halophilus</name>
    <dbReference type="NCBI Taxonomy" id="453963"/>
    <lineage>
        <taxon>Bacteria</taxon>
        <taxon>Pseudomonadati</taxon>
        <taxon>Pseudomonadota</taxon>
        <taxon>Gammaproteobacteria</taxon>
        <taxon>Cellvibrionales</taxon>
        <taxon>Microbulbiferaceae</taxon>
        <taxon>Microbulbifer</taxon>
    </lineage>
</organism>
<evidence type="ECO:0000313" key="11">
    <source>
        <dbReference type="Proteomes" id="UP001597425"/>
    </source>
</evidence>
<evidence type="ECO:0000256" key="2">
    <source>
        <dbReference type="ARBA" id="ARBA00022448"/>
    </source>
</evidence>
<feature type="transmembrane region" description="Helical" evidence="8">
    <location>
        <begin position="92"/>
        <end position="108"/>
    </location>
</feature>
<feature type="domain" description="Ferric oxidoreductase" evidence="9">
    <location>
        <begin position="60"/>
        <end position="173"/>
    </location>
</feature>
<reference evidence="11" key="1">
    <citation type="journal article" date="2019" name="Int. J. Syst. Evol. Microbiol.">
        <title>The Global Catalogue of Microorganisms (GCM) 10K type strain sequencing project: providing services to taxonomists for standard genome sequencing and annotation.</title>
        <authorList>
            <consortium name="The Broad Institute Genomics Platform"/>
            <consortium name="The Broad Institute Genome Sequencing Center for Infectious Disease"/>
            <person name="Wu L."/>
            <person name="Ma J."/>
        </authorList>
    </citation>
    <scope>NUCLEOTIDE SEQUENCE [LARGE SCALE GENOMIC DNA]</scope>
    <source>
        <strain evidence="11">KCTC 12848</strain>
    </source>
</reference>
<keyword evidence="5 8" id="KW-1133">Transmembrane helix</keyword>
<evidence type="ECO:0000256" key="3">
    <source>
        <dbReference type="ARBA" id="ARBA00022617"/>
    </source>
</evidence>
<comment type="cofactor">
    <cofactor evidence="8">
        <name>heme b</name>
        <dbReference type="ChEBI" id="CHEBI:60344"/>
    </cofactor>
    <text evidence="8">Binds 1 heme b (iron(II)-protoporphyrin IX) group per subunit.</text>
</comment>
<evidence type="ECO:0000259" key="9">
    <source>
        <dbReference type="Pfam" id="PF01794"/>
    </source>
</evidence>
<keyword evidence="8" id="KW-0249">Electron transport</keyword>
<comment type="function">
    <text evidence="8">Part of the MsrPQ system that repairs oxidized periplasmic proteins containing methionine sulfoxide residues (Met-O), using respiratory chain electrons. Thus protects these proteins from oxidative-stress damage caused by reactive species of oxygen and chlorine generated by the host defense mechanisms. MsrPQ is essential for the maintenance of envelope integrity under bleach stress, rescuing a wide series of structurally unrelated periplasmic proteins from methionine oxidation. MsrQ provides electrons for reduction to the reductase catalytic subunit MsrP, using the quinone pool of the respiratory chain.</text>
</comment>
<feature type="transmembrane region" description="Helical" evidence="8">
    <location>
        <begin position="128"/>
        <end position="149"/>
    </location>
</feature>
<keyword evidence="2 8" id="KW-0813">Transport</keyword>
<dbReference type="HAMAP" id="MF_01207">
    <property type="entry name" value="MsrQ"/>
    <property type="match status" value="1"/>
</dbReference>
<evidence type="ECO:0000256" key="1">
    <source>
        <dbReference type="ARBA" id="ARBA00004141"/>
    </source>
</evidence>
<comment type="cofactor">
    <cofactor evidence="8">
        <name>FMN</name>
        <dbReference type="ChEBI" id="CHEBI:58210"/>
    </cofactor>
    <text evidence="8">Binds 1 FMN per subunit.</text>
</comment>
<proteinExistence type="inferred from homology"/>
<keyword evidence="7 8" id="KW-0472">Membrane</keyword>
<feature type="transmembrane region" description="Helical" evidence="8">
    <location>
        <begin position="21"/>
        <end position="43"/>
    </location>
</feature>
<dbReference type="EMBL" id="JBHUJD010000012">
    <property type="protein sequence ID" value="MFD2310900.1"/>
    <property type="molecule type" value="Genomic_DNA"/>
</dbReference>
<protein>
    <recommendedName>
        <fullName evidence="8">Protein-methionine-sulfoxide reductase heme-binding subunit MsrQ</fullName>
    </recommendedName>
    <alternativeName>
        <fullName evidence="8">Flavocytochrome MsrQ</fullName>
    </alternativeName>
</protein>
<comment type="caution">
    <text evidence="10">The sequence shown here is derived from an EMBL/GenBank/DDBJ whole genome shotgun (WGS) entry which is preliminary data.</text>
</comment>
<feature type="transmembrane region" description="Helical" evidence="8">
    <location>
        <begin position="55"/>
        <end position="80"/>
    </location>
</feature>
<dbReference type="InterPro" id="IPR013130">
    <property type="entry name" value="Fe3_Rdtase_TM_dom"/>
</dbReference>
<keyword evidence="8" id="KW-1003">Cell membrane</keyword>
<keyword evidence="8" id="KW-0285">Flavoprotein</keyword>
<feature type="transmembrane region" description="Helical" evidence="8">
    <location>
        <begin position="161"/>
        <end position="178"/>
    </location>
</feature>
<comment type="subcellular location">
    <subcellularLocation>
        <location evidence="8">Cell membrane</location>
        <topology evidence="8">Multi-pass membrane protein</topology>
    </subcellularLocation>
    <subcellularLocation>
        <location evidence="1">Membrane</location>
        <topology evidence="1">Multi-pass membrane protein</topology>
    </subcellularLocation>
</comment>
<keyword evidence="3 8" id="KW-0349">Heme</keyword>
<comment type="subunit">
    <text evidence="8">Heterodimer of a catalytic subunit (MsrP) and a heme-binding subunit (MsrQ).</text>
</comment>
<dbReference type="PANTHER" id="PTHR36964:SF1">
    <property type="entry name" value="PROTEIN-METHIONINE-SULFOXIDE REDUCTASE HEME-BINDING SUBUNIT MSRQ"/>
    <property type="match status" value="1"/>
</dbReference>
<evidence type="ECO:0000256" key="7">
    <source>
        <dbReference type="ARBA" id="ARBA00023136"/>
    </source>
</evidence>
<name>A0ABW5EFZ4_9GAMM</name>
<evidence type="ECO:0000256" key="6">
    <source>
        <dbReference type="ARBA" id="ARBA00023004"/>
    </source>
</evidence>
<dbReference type="RefSeq" id="WP_265720951.1">
    <property type="nucleotide sequence ID" value="NZ_JAPIVK010000007.1"/>
</dbReference>
<dbReference type="Pfam" id="PF01794">
    <property type="entry name" value="Ferric_reduct"/>
    <property type="match status" value="1"/>
</dbReference>
<evidence type="ECO:0000256" key="8">
    <source>
        <dbReference type="HAMAP-Rule" id="MF_01207"/>
    </source>
</evidence>
<dbReference type="Proteomes" id="UP001597425">
    <property type="component" value="Unassembled WGS sequence"/>
</dbReference>
<dbReference type="PANTHER" id="PTHR36964">
    <property type="entry name" value="PROTEIN-METHIONINE-SULFOXIDE REDUCTASE HEME-BINDING SUBUNIT MSRQ"/>
    <property type="match status" value="1"/>
</dbReference>
<comment type="similarity">
    <text evidence="8">Belongs to the MsrQ family.</text>
</comment>
<keyword evidence="6 8" id="KW-0408">Iron</keyword>
<dbReference type="InterPro" id="IPR022837">
    <property type="entry name" value="MsrQ-like"/>
</dbReference>
<keyword evidence="4 8" id="KW-0812">Transmembrane</keyword>
<accession>A0ABW5EFZ4</accession>
<sequence length="218" mass="24225">MATIERTGGSRPLQWRKGVAITLQIAVHLGALAPLLWLFLAIRQGALGGDPVKELIHFLGLGALRLLMLTLLVSPLARGLSLGQLNRLRRPLGLWCFAWALLHFSAWLGLELVFDWSLIASELVERTYILVGFAALLLLLALAATSLPALMRRMGRNWKKLHGFIYPLALLACWHFWWSVKSGWIEPAAYLAIALGLLALRRNGIARWLRSVTPAVAK</sequence>
<keyword evidence="8" id="KW-0288">FMN</keyword>
<keyword evidence="8" id="KW-0479">Metal-binding</keyword>
<evidence type="ECO:0000256" key="4">
    <source>
        <dbReference type="ARBA" id="ARBA00022692"/>
    </source>
</evidence>
<keyword evidence="11" id="KW-1185">Reference proteome</keyword>
<feature type="transmembrane region" description="Helical" evidence="8">
    <location>
        <begin position="184"/>
        <end position="200"/>
    </location>
</feature>